<name>A0A7X2HA81_9BACL</name>
<evidence type="ECO:0000313" key="3">
    <source>
        <dbReference type="Proteomes" id="UP000463051"/>
    </source>
</evidence>
<reference evidence="2 3" key="1">
    <citation type="submission" date="2019-11" db="EMBL/GenBank/DDBJ databases">
        <title>Paenibacillus monticola sp. nov., a novel PGPR strain isolated from mountain sample in China.</title>
        <authorList>
            <person name="Zhao Q."/>
            <person name="Li H.-P."/>
            <person name="Zhang J.-L."/>
        </authorList>
    </citation>
    <scope>NUCLEOTIDE SEQUENCE [LARGE SCALE GENOMIC DNA]</scope>
    <source>
        <strain evidence="2 3">LC-T2</strain>
    </source>
</reference>
<evidence type="ECO:0008006" key="4">
    <source>
        <dbReference type="Google" id="ProtNLM"/>
    </source>
</evidence>
<dbReference type="Proteomes" id="UP000463051">
    <property type="component" value="Unassembled WGS sequence"/>
</dbReference>
<feature type="chain" id="PRO_5031456391" description="Copper amine oxidase-like N-terminal domain-containing protein" evidence="1">
    <location>
        <begin position="26"/>
        <end position="375"/>
    </location>
</feature>
<sequence length="375" mass="39660">MKSKKMIIATMVFGMAVTGSAGVYAGTNLQKISAYLNHSIGFKVNGAAYTPVDNNGKTLAPITYHDTTYLPVRALADVLKVPVTFNAATNQVILGTNSGSTTPGSGSAITVAAVQYSAAQKEAITKAFANFQGFETAYAPVQMISGDAFVKVAGGEDGVSFLFNHMNVNVSPRDYSYSYDGDTVKLSNGTEAKWYSPSGDTAMLTFKLADRFVTISSPDKALSKAQLEKVAVSVAKLSNGSDSAITVAAVQYSAAQKEAITKAFANFQGFETAYAPVQMISGDAFVKVAGGEDGVSFLFNHMNVNVSPRDYSYSYDGDTVKLSNGTEAKWYSPSGDTAMLTFKLADRFVTISSPDKALSKAQLEKVAVSVAKLSN</sequence>
<protein>
    <recommendedName>
        <fullName evidence="4">Copper amine oxidase-like N-terminal domain-containing protein</fullName>
    </recommendedName>
</protein>
<proteinExistence type="predicted"/>
<feature type="signal peptide" evidence="1">
    <location>
        <begin position="1"/>
        <end position="25"/>
    </location>
</feature>
<dbReference type="AlphaFoldDB" id="A0A7X2HA81"/>
<evidence type="ECO:0000256" key="1">
    <source>
        <dbReference type="SAM" id="SignalP"/>
    </source>
</evidence>
<accession>A0A7X2HA81</accession>
<dbReference type="EMBL" id="WJXB01000013">
    <property type="protein sequence ID" value="MRN56270.1"/>
    <property type="molecule type" value="Genomic_DNA"/>
</dbReference>
<keyword evidence="1" id="KW-0732">Signal</keyword>
<keyword evidence="3" id="KW-1185">Reference proteome</keyword>
<gene>
    <name evidence="2" type="ORF">GJB61_25175</name>
</gene>
<comment type="caution">
    <text evidence="2">The sequence shown here is derived from an EMBL/GenBank/DDBJ whole genome shotgun (WGS) entry which is preliminary data.</text>
</comment>
<evidence type="ECO:0000313" key="2">
    <source>
        <dbReference type="EMBL" id="MRN56270.1"/>
    </source>
</evidence>
<organism evidence="2 3">
    <name type="scientific">Paenibacillus monticola</name>
    <dbReference type="NCBI Taxonomy" id="2666075"/>
    <lineage>
        <taxon>Bacteria</taxon>
        <taxon>Bacillati</taxon>
        <taxon>Bacillota</taxon>
        <taxon>Bacilli</taxon>
        <taxon>Bacillales</taxon>
        <taxon>Paenibacillaceae</taxon>
        <taxon>Paenibacillus</taxon>
    </lineage>
</organism>
<dbReference type="RefSeq" id="WP_154121769.1">
    <property type="nucleotide sequence ID" value="NZ_WJXB01000013.1"/>
</dbReference>